<dbReference type="EMBL" id="MPUH01000779">
    <property type="protein sequence ID" value="OMJ74020.1"/>
    <property type="molecule type" value="Genomic_DNA"/>
</dbReference>
<organism evidence="1 2">
    <name type="scientific">Stentor coeruleus</name>
    <dbReference type="NCBI Taxonomy" id="5963"/>
    <lineage>
        <taxon>Eukaryota</taxon>
        <taxon>Sar</taxon>
        <taxon>Alveolata</taxon>
        <taxon>Ciliophora</taxon>
        <taxon>Postciliodesmatophora</taxon>
        <taxon>Heterotrichea</taxon>
        <taxon>Heterotrichida</taxon>
        <taxon>Stentoridae</taxon>
        <taxon>Stentor</taxon>
    </lineage>
</organism>
<comment type="caution">
    <text evidence="1">The sequence shown here is derived from an EMBL/GenBank/DDBJ whole genome shotgun (WGS) entry which is preliminary data.</text>
</comment>
<protein>
    <submittedName>
        <fullName evidence="1">Uncharacterized protein</fullName>
    </submittedName>
</protein>
<sequence length="78" mass="9661">MIERTMVHIYRDWMKMARIMGINDHKTNLIRQLLRMTWKNQKSETDQEKIEIFREDQIRGLSNYLVYKVKTEFIDKKL</sequence>
<gene>
    <name evidence="1" type="ORF">SteCoe_27137</name>
</gene>
<dbReference type="Proteomes" id="UP000187209">
    <property type="component" value="Unassembled WGS sequence"/>
</dbReference>
<proteinExistence type="predicted"/>
<keyword evidence="2" id="KW-1185">Reference proteome</keyword>
<accession>A0A1R2BBN6</accession>
<name>A0A1R2BBN6_9CILI</name>
<dbReference type="AlphaFoldDB" id="A0A1R2BBN6"/>
<dbReference type="OrthoDB" id="190541at2759"/>
<dbReference type="PANTHER" id="PTHR47579:SF3">
    <property type="entry name" value="COMPLEX 1 LYR PROTEIN DOMAIN-CONTAINING PROTEIN"/>
    <property type="match status" value="1"/>
</dbReference>
<dbReference type="PANTHER" id="PTHR47579">
    <property type="entry name" value="COMPLEX 1 LYR PROTEIN"/>
    <property type="match status" value="1"/>
</dbReference>
<evidence type="ECO:0000313" key="2">
    <source>
        <dbReference type="Proteomes" id="UP000187209"/>
    </source>
</evidence>
<dbReference type="CDD" id="cd20251">
    <property type="entry name" value="Complex1_LYR_SF"/>
    <property type="match status" value="1"/>
</dbReference>
<evidence type="ECO:0000313" key="1">
    <source>
        <dbReference type="EMBL" id="OMJ74020.1"/>
    </source>
</evidence>
<reference evidence="1 2" key="1">
    <citation type="submission" date="2016-11" db="EMBL/GenBank/DDBJ databases">
        <title>The macronuclear genome of Stentor coeruleus: a giant cell with tiny introns.</title>
        <authorList>
            <person name="Slabodnick M."/>
            <person name="Ruby J.G."/>
            <person name="Reiff S.B."/>
            <person name="Swart E.C."/>
            <person name="Gosai S."/>
            <person name="Prabakaran S."/>
            <person name="Witkowska E."/>
            <person name="Larue G.E."/>
            <person name="Fisher S."/>
            <person name="Freeman R.M."/>
            <person name="Gunawardena J."/>
            <person name="Chu W."/>
            <person name="Stover N.A."/>
            <person name="Gregory B.D."/>
            <person name="Nowacki M."/>
            <person name="Derisi J."/>
            <person name="Roy S.W."/>
            <person name="Marshall W.F."/>
            <person name="Sood P."/>
        </authorList>
    </citation>
    <scope>NUCLEOTIDE SEQUENCE [LARGE SCALE GENOMIC DNA]</scope>
    <source>
        <strain evidence="1">WM001</strain>
    </source>
</reference>